<gene>
    <name evidence="2" type="primary">LOC132803174</name>
</gene>
<dbReference type="GeneID" id="132803174"/>
<evidence type="ECO:0000313" key="1">
    <source>
        <dbReference type="Proteomes" id="UP001652623"/>
    </source>
</evidence>
<reference evidence="2" key="1">
    <citation type="submission" date="2025-08" db="UniProtKB">
        <authorList>
            <consortium name="RefSeq"/>
        </authorList>
    </citation>
    <scope>IDENTIFICATION</scope>
    <source>
        <tissue evidence="2">Seedling</tissue>
    </source>
</reference>
<accession>A0ABM4A409</accession>
<sequence>MLRAMLTDLVALTHHVTGSPDSKLAIALVSDFFGYEAPNLRYMGYYIMKIVFMRYLHGLPKISSMIKNMDSKRIIETTDSDKNSFKASVDAKSFIEALKSKGISSEGAADQASVGVTFVA</sequence>
<dbReference type="Proteomes" id="UP001652623">
    <property type="component" value="Chromosome 3"/>
</dbReference>
<evidence type="ECO:0000313" key="2">
    <source>
        <dbReference type="RefSeq" id="XP_060671430.1"/>
    </source>
</evidence>
<protein>
    <submittedName>
        <fullName evidence="2">Uncharacterized protein LOC132803174</fullName>
    </submittedName>
</protein>
<organism evidence="1 2">
    <name type="scientific">Ziziphus jujuba</name>
    <name type="common">Chinese jujube</name>
    <name type="synonym">Ziziphus sativa</name>
    <dbReference type="NCBI Taxonomy" id="326968"/>
    <lineage>
        <taxon>Eukaryota</taxon>
        <taxon>Viridiplantae</taxon>
        <taxon>Streptophyta</taxon>
        <taxon>Embryophyta</taxon>
        <taxon>Tracheophyta</taxon>
        <taxon>Spermatophyta</taxon>
        <taxon>Magnoliopsida</taxon>
        <taxon>eudicotyledons</taxon>
        <taxon>Gunneridae</taxon>
        <taxon>Pentapetalae</taxon>
        <taxon>rosids</taxon>
        <taxon>fabids</taxon>
        <taxon>Rosales</taxon>
        <taxon>Rhamnaceae</taxon>
        <taxon>Paliureae</taxon>
        <taxon>Ziziphus</taxon>
    </lineage>
</organism>
<keyword evidence="1" id="KW-1185">Reference proteome</keyword>
<proteinExistence type="predicted"/>
<name>A0ABM4A409_ZIZJJ</name>
<dbReference type="RefSeq" id="XP_060671430.1">
    <property type="nucleotide sequence ID" value="XM_060815447.1"/>
</dbReference>